<dbReference type="RefSeq" id="WP_075608102.1">
    <property type="nucleotide sequence ID" value="NZ_CP052766.1"/>
</dbReference>
<dbReference type="GO" id="GO:0032259">
    <property type="term" value="P:methylation"/>
    <property type="evidence" value="ECO:0007669"/>
    <property type="project" value="UniProtKB-KW"/>
</dbReference>
<sequence length="255" mass="29204">MNMTTKAKIDELGPWFHNLHLPDGNHTAPEHFLGDFPKFKWQQIEPHIPKDLTGKRALDIGCNAGFYSFELAGRGADVTAIDLDDHYLNQARWAQSLMPSQGKVTFKKQAVYELADDDQQYDIVWFMGVLYHLRYPLLALDIIRRRCRGTMVFQTMTMPGDKVVEVKDNYPLDKREVMLQDGWPQMAFIEKRFADDPTNWWAANHAGVLALLRAAGFTNIKRIAHEIYVCEADGESDSNNPDYDALRKNQANSTL</sequence>
<feature type="region of interest" description="Disordered" evidence="1">
    <location>
        <begin position="235"/>
        <end position="255"/>
    </location>
</feature>
<dbReference type="NCBIfam" id="TIGR04290">
    <property type="entry name" value="meth_Rta_06860"/>
    <property type="match status" value="1"/>
</dbReference>
<dbReference type="SUPFAM" id="SSF53335">
    <property type="entry name" value="S-adenosyl-L-methionine-dependent methyltransferases"/>
    <property type="match status" value="1"/>
</dbReference>
<reference evidence="2 3" key="2">
    <citation type="submission" date="2020-04" db="EMBL/GenBank/DDBJ databases">
        <title>Complete genome sequence of Alteromonas pelagimontana 5.12T.</title>
        <authorList>
            <person name="Sinha R.K."/>
            <person name="Krishnan K.P."/>
            <person name="Kurian J.P."/>
        </authorList>
    </citation>
    <scope>NUCLEOTIDE SEQUENCE [LARGE SCALE GENOMIC DNA]</scope>
    <source>
        <strain evidence="2 3">5.12</strain>
    </source>
</reference>
<reference evidence="3" key="1">
    <citation type="submission" date="2014-12" db="EMBL/GenBank/DDBJ databases">
        <title>Complete genome sequence of a multi-drug resistant Klebsiella pneumoniae.</title>
        <authorList>
            <person name="Hua X."/>
            <person name="Chen Q."/>
            <person name="Li X."/>
            <person name="Feng Y."/>
            <person name="Ruan Z."/>
            <person name="Yu Y."/>
        </authorList>
    </citation>
    <scope>NUCLEOTIDE SEQUENCE [LARGE SCALE GENOMIC DNA]</scope>
    <source>
        <strain evidence="3">5.12</strain>
    </source>
</reference>
<dbReference type="KEGG" id="apel:CA267_007280"/>
<keyword evidence="2" id="KW-0808">Transferase</keyword>
<evidence type="ECO:0000313" key="2">
    <source>
        <dbReference type="EMBL" id="QJR80591.1"/>
    </source>
</evidence>
<dbReference type="InterPro" id="IPR027554">
    <property type="entry name" value="Meth_Rta_06860"/>
</dbReference>
<keyword evidence="2" id="KW-0489">Methyltransferase</keyword>
<evidence type="ECO:0000313" key="3">
    <source>
        <dbReference type="Proteomes" id="UP000219285"/>
    </source>
</evidence>
<proteinExistence type="predicted"/>
<evidence type="ECO:0000256" key="1">
    <source>
        <dbReference type="SAM" id="MobiDB-lite"/>
    </source>
</evidence>
<dbReference type="InterPro" id="IPR029063">
    <property type="entry name" value="SAM-dependent_MTases_sf"/>
</dbReference>
<dbReference type="InterPro" id="IPR027555">
    <property type="entry name" value="Mo5U34_MeTrfas-like"/>
</dbReference>
<protein>
    <submittedName>
        <fullName evidence="2">TIGR04290 family methyltransferase</fullName>
    </submittedName>
</protein>
<dbReference type="CDD" id="cd02440">
    <property type="entry name" value="AdoMet_MTases"/>
    <property type="match status" value="1"/>
</dbReference>
<organism evidence="2 3">
    <name type="scientific">Alteromonas pelagimontana</name>
    <dbReference type="NCBI Taxonomy" id="1858656"/>
    <lineage>
        <taxon>Bacteria</taxon>
        <taxon>Pseudomonadati</taxon>
        <taxon>Pseudomonadota</taxon>
        <taxon>Gammaproteobacteria</taxon>
        <taxon>Alteromonadales</taxon>
        <taxon>Alteromonadaceae</taxon>
        <taxon>Alteromonas/Salinimonas group</taxon>
        <taxon>Alteromonas</taxon>
    </lineage>
</organism>
<accession>A0A6M4MBM8</accession>
<dbReference type="OrthoDB" id="5800887at2"/>
<gene>
    <name evidence="2" type="ORF">CA267_007280</name>
</gene>
<dbReference type="Gene3D" id="3.40.50.150">
    <property type="entry name" value="Vaccinia Virus protein VP39"/>
    <property type="match status" value="1"/>
</dbReference>
<dbReference type="Proteomes" id="UP000219285">
    <property type="component" value="Chromosome"/>
</dbReference>
<name>A0A6M4MBM8_9ALTE</name>
<dbReference type="Pfam" id="PF08003">
    <property type="entry name" value="Methyltransf_9"/>
    <property type="match status" value="1"/>
</dbReference>
<dbReference type="EMBL" id="CP052766">
    <property type="protein sequence ID" value="QJR80591.1"/>
    <property type="molecule type" value="Genomic_DNA"/>
</dbReference>
<dbReference type="GO" id="GO:0008168">
    <property type="term" value="F:methyltransferase activity"/>
    <property type="evidence" value="ECO:0007669"/>
    <property type="project" value="UniProtKB-KW"/>
</dbReference>
<dbReference type="AlphaFoldDB" id="A0A6M4MBM8"/>
<keyword evidence="3" id="KW-1185">Reference proteome</keyword>